<protein>
    <recommendedName>
        <fullName evidence="4">DUF4378 domain-containing protein</fullName>
    </recommendedName>
</protein>
<feature type="region of interest" description="Disordered" evidence="1">
    <location>
        <begin position="83"/>
        <end position="104"/>
    </location>
</feature>
<feature type="compositionally biased region" description="Polar residues" evidence="1">
    <location>
        <begin position="83"/>
        <end position="101"/>
    </location>
</feature>
<evidence type="ECO:0000256" key="1">
    <source>
        <dbReference type="SAM" id="MobiDB-lite"/>
    </source>
</evidence>
<dbReference type="PANTHER" id="PTHR33623">
    <property type="entry name" value="OS04G0572500 PROTEIN"/>
    <property type="match status" value="1"/>
</dbReference>
<accession>A0A9E7FUV6</accession>
<evidence type="ECO:0000313" key="2">
    <source>
        <dbReference type="EMBL" id="URE00348.1"/>
    </source>
</evidence>
<dbReference type="Proteomes" id="UP001055439">
    <property type="component" value="Chromosome 5"/>
</dbReference>
<evidence type="ECO:0008006" key="4">
    <source>
        <dbReference type="Google" id="ProtNLM"/>
    </source>
</evidence>
<gene>
    <name evidence="2" type="ORF">MUK42_21068</name>
</gene>
<dbReference type="OrthoDB" id="668456at2759"/>
<feature type="non-terminal residue" evidence="2">
    <location>
        <position position="500"/>
    </location>
</feature>
<feature type="compositionally biased region" description="Acidic residues" evidence="1">
    <location>
        <begin position="255"/>
        <end position="267"/>
    </location>
</feature>
<dbReference type="AlphaFoldDB" id="A0A9E7FUV6"/>
<name>A0A9E7FUV6_9LILI</name>
<sequence>MMAQKPLMLKDYLELEWNSESSGAGFRCVPRRANDDATVRYLVEADLRGGGGRKLPRTRSMSALTKISAVFNAVRLLPFTAATASSPDSGRSRQEGSPSRSFSERLRGSFWRRKGKEGEENKAKVRDIVRLRSFEEETGDDRASLDFPSPVVSSCSSFSESDSFGSGFLPSSIASSETTDDATATDTTGDVKKHSPRTSPSCSTIGLNIIAEDAEASVSGHRRAAKASESQSEESPECQSEEKEQLSPVSVMDFPSEEDEEEEEDDTTSPSFHHSLAKLERTKLQLLQKIRRFECLADLDPIDLDRHFASSDDRSESTDCVALTDVDEEEADVRGLREKKAWGLLGELKTDCHVGPGTCVEKVLVDFFIQGLSSSGDDAVPGRPSWCRNSILRREPAERPMLETSRDWIEGKGCRDLDDYHGEATLRDMEGNGRWRCFEEEEEAVGADVEDLVLGSLMEELVMSDICRWQSAVYFRSTSGNTATTVEGRDNQMTREFSYE</sequence>
<feature type="compositionally biased region" description="Polar residues" evidence="1">
    <location>
        <begin position="197"/>
        <end position="206"/>
    </location>
</feature>
<dbReference type="EMBL" id="CP097507">
    <property type="protein sequence ID" value="URE00348.1"/>
    <property type="molecule type" value="Genomic_DNA"/>
</dbReference>
<evidence type="ECO:0000313" key="3">
    <source>
        <dbReference type="Proteomes" id="UP001055439"/>
    </source>
</evidence>
<organism evidence="2 3">
    <name type="scientific">Musa troglodytarum</name>
    <name type="common">fe'i banana</name>
    <dbReference type="NCBI Taxonomy" id="320322"/>
    <lineage>
        <taxon>Eukaryota</taxon>
        <taxon>Viridiplantae</taxon>
        <taxon>Streptophyta</taxon>
        <taxon>Embryophyta</taxon>
        <taxon>Tracheophyta</taxon>
        <taxon>Spermatophyta</taxon>
        <taxon>Magnoliopsida</taxon>
        <taxon>Liliopsida</taxon>
        <taxon>Zingiberales</taxon>
        <taxon>Musaceae</taxon>
        <taxon>Musa</taxon>
    </lineage>
</organism>
<feature type="region of interest" description="Disordered" evidence="1">
    <location>
        <begin position="173"/>
        <end position="274"/>
    </location>
</feature>
<keyword evidence="3" id="KW-1185">Reference proteome</keyword>
<reference evidence="2" key="1">
    <citation type="submission" date="2022-05" db="EMBL/GenBank/DDBJ databases">
        <title>The Musa troglodytarum L. genome provides insights into the mechanism of non-climacteric behaviour and enrichment of carotenoids.</title>
        <authorList>
            <person name="Wang J."/>
        </authorList>
    </citation>
    <scope>NUCLEOTIDE SEQUENCE</scope>
    <source>
        <tissue evidence="2">Leaf</tissue>
    </source>
</reference>
<proteinExistence type="predicted"/>
<dbReference type="PANTHER" id="PTHR33623:SF4">
    <property type="entry name" value="DUF4378 DOMAIN-CONTAINING PROTEIN"/>
    <property type="match status" value="1"/>
</dbReference>